<dbReference type="GO" id="GO:0003700">
    <property type="term" value="F:DNA-binding transcription factor activity"/>
    <property type="evidence" value="ECO:0007669"/>
    <property type="project" value="InterPro"/>
</dbReference>
<accession>A0A7M1B1U8</accession>
<organism evidence="2 3">
    <name type="scientific">Sulfurimonas sediminis</name>
    <dbReference type="NCBI Taxonomy" id="2590020"/>
    <lineage>
        <taxon>Bacteria</taxon>
        <taxon>Pseudomonadati</taxon>
        <taxon>Campylobacterota</taxon>
        <taxon>Epsilonproteobacteria</taxon>
        <taxon>Campylobacterales</taxon>
        <taxon>Sulfurimonadaceae</taxon>
        <taxon>Sulfurimonas</taxon>
    </lineage>
</organism>
<evidence type="ECO:0000259" key="1">
    <source>
        <dbReference type="PROSITE" id="PS01124"/>
    </source>
</evidence>
<gene>
    <name evidence="2" type="ORF">FJR45_05775</name>
</gene>
<name>A0A7M1B1U8_9BACT</name>
<dbReference type="SMART" id="SM00342">
    <property type="entry name" value="HTH_ARAC"/>
    <property type="match status" value="1"/>
</dbReference>
<dbReference type="InterPro" id="IPR018060">
    <property type="entry name" value="HTH_AraC"/>
</dbReference>
<evidence type="ECO:0000313" key="2">
    <source>
        <dbReference type="EMBL" id="QOP43486.1"/>
    </source>
</evidence>
<dbReference type="RefSeq" id="WP_193151770.1">
    <property type="nucleotide sequence ID" value="NZ_CP041235.1"/>
</dbReference>
<dbReference type="EMBL" id="CP041235">
    <property type="protein sequence ID" value="QOP43486.1"/>
    <property type="molecule type" value="Genomic_DNA"/>
</dbReference>
<dbReference type="KEGG" id="ssei:FJR45_05775"/>
<feature type="domain" description="HTH araC/xylS-type" evidence="1">
    <location>
        <begin position="157"/>
        <end position="259"/>
    </location>
</feature>
<evidence type="ECO:0000313" key="3">
    <source>
        <dbReference type="Proteomes" id="UP000593719"/>
    </source>
</evidence>
<reference evidence="2 3" key="1">
    <citation type="submission" date="2019-06" db="EMBL/GenBank/DDBJ databases">
        <title>Sulfurimonas gotlandica sp. nov., a chemoautotrophic and psychrotolerant epsilonproteobacterium isolated from a pelagic redoxcline, and an emended description of the genus Sulfurimonas.</title>
        <authorList>
            <person name="Wang S."/>
            <person name="Jiang L."/>
            <person name="Shao Z."/>
        </authorList>
    </citation>
    <scope>NUCLEOTIDE SEQUENCE [LARGE SCALE GENOMIC DNA]</scope>
    <source>
        <strain evidence="2 3">S2-6</strain>
    </source>
</reference>
<keyword evidence="3" id="KW-1185">Reference proteome</keyword>
<proteinExistence type="predicted"/>
<protein>
    <submittedName>
        <fullName evidence="2">Helix-turn-helix transcriptional regulator</fullName>
    </submittedName>
</protein>
<dbReference type="PROSITE" id="PS01124">
    <property type="entry name" value="HTH_ARAC_FAMILY_2"/>
    <property type="match status" value="1"/>
</dbReference>
<dbReference type="GO" id="GO:0043565">
    <property type="term" value="F:sequence-specific DNA binding"/>
    <property type="evidence" value="ECO:0007669"/>
    <property type="project" value="InterPro"/>
</dbReference>
<dbReference type="Gene3D" id="1.10.10.60">
    <property type="entry name" value="Homeodomain-like"/>
    <property type="match status" value="1"/>
</dbReference>
<dbReference type="AlphaFoldDB" id="A0A7M1B1U8"/>
<sequence>MKYEVFLPDIKLSSIIKCYVVIYDFTLLSDMFFLPNGGNFIVFNRGITGYSLLHNNKKYKIPEGYSASIKTAKSKKSILNLESIPEIEPAVIILAELLPIGFYKLFKKDAVLLNHHYLPLETTVINKYFSKLYMHKSMEQDIGYLDDAFLQMYNDQNNSREFIEDILERIEEYNYEVTVEELTQEFACSRRTIERQFNKFIGLSPKKFIFVCKFYQIFIEYISDGKKFNDTKYIYNDNAHLNKVFHNIVGLSPSQTFEEINKKHTLIVYQLKVSGV</sequence>
<dbReference type="Proteomes" id="UP000593719">
    <property type="component" value="Chromosome"/>
</dbReference>